<evidence type="ECO:0000259" key="7">
    <source>
        <dbReference type="PROSITE" id="PS50052"/>
    </source>
</evidence>
<proteinExistence type="inferred from homology"/>
<dbReference type="InterPro" id="IPR036034">
    <property type="entry name" value="PDZ_sf"/>
</dbReference>
<reference evidence="10 11" key="1">
    <citation type="submission" date="2017-12" db="EMBL/GenBank/DDBJ databases">
        <title>Integrating genomic resources of turbot (Scophthalmus maximus) in depth evaluation of genetic and physical mapping variation across individuals.</title>
        <authorList>
            <person name="Martinez P."/>
        </authorList>
    </citation>
    <scope>NUCLEOTIDE SEQUENCE [LARGE SCALE GENOMIC DNA]</scope>
</reference>
<dbReference type="InterPro" id="IPR008144">
    <property type="entry name" value="Guanylate_kin-like_dom"/>
</dbReference>
<protein>
    <submittedName>
        <fullName evidence="10">Putative MAGUK p55 subfamily member 4-like</fullName>
    </submittedName>
</protein>
<evidence type="ECO:0000313" key="10">
    <source>
        <dbReference type="EMBL" id="AWP13594.1"/>
    </source>
</evidence>
<feature type="transmembrane region" description="Helical" evidence="5">
    <location>
        <begin position="783"/>
        <end position="806"/>
    </location>
</feature>
<feature type="transmembrane region" description="Helical" evidence="5">
    <location>
        <begin position="826"/>
        <end position="844"/>
    </location>
</feature>
<dbReference type="Gene3D" id="2.30.42.10">
    <property type="match status" value="1"/>
</dbReference>
<dbReference type="Pfam" id="PF00595">
    <property type="entry name" value="PDZ"/>
    <property type="match status" value="1"/>
</dbReference>
<dbReference type="PROSITE" id="PS50052">
    <property type="entry name" value="GUANYLATE_KINASE_2"/>
    <property type="match status" value="1"/>
</dbReference>
<dbReference type="InterPro" id="IPR029409">
    <property type="entry name" value="TMEM237"/>
</dbReference>
<dbReference type="PANTHER" id="PTHR23122">
    <property type="entry name" value="MEMBRANE-ASSOCIATED GUANYLATE KINASE MAGUK"/>
    <property type="match status" value="1"/>
</dbReference>
<evidence type="ECO:0000256" key="5">
    <source>
        <dbReference type="SAM" id="Phobius"/>
    </source>
</evidence>
<keyword evidence="5" id="KW-1133">Transmembrane helix</keyword>
<dbReference type="InterPro" id="IPR036892">
    <property type="entry name" value="L27_dom_sf"/>
</dbReference>
<dbReference type="SMART" id="SM00072">
    <property type="entry name" value="GuKc"/>
    <property type="match status" value="1"/>
</dbReference>
<dbReference type="InterPro" id="IPR050716">
    <property type="entry name" value="MAGUK"/>
</dbReference>
<dbReference type="Proteomes" id="UP000246464">
    <property type="component" value="Chromosome 14"/>
</dbReference>
<dbReference type="SMART" id="SM00326">
    <property type="entry name" value="SH3"/>
    <property type="match status" value="1"/>
</dbReference>
<feature type="transmembrane region" description="Helical" evidence="5">
    <location>
        <begin position="909"/>
        <end position="930"/>
    </location>
</feature>
<comment type="similarity">
    <text evidence="1">Belongs to the MAGUK family.</text>
</comment>
<dbReference type="SMART" id="SM00228">
    <property type="entry name" value="PDZ"/>
    <property type="match status" value="1"/>
</dbReference>
<dbReference type="Pfam" id="PF02828">
    <property type="entry name" value="L27"/>
    <property type="match status" value="1"/>
</dbReference>
<dbReference type="InterPro" id="IPR008145">
    <property type="entry name" value="GK/Ca_channel_bsu"/>
</dbReference>
<evidence type="ECO:0000256" key="3">
    <source>
        <dbReference type="PROSITE-ProRule" id="PRU00192"/>
    </source>
</evidence>
<dbReference type="Gene3D" id="1.10.287.650">
    <property type="entry name" value="L27 domain"/>
    <property type="match status" value="1"/>
</dbReference>
<evidence type="ECO:0000259" key="8">
    <source>
        <dbReference type="PROSITE" id="PS50106"/>
    </source>
</evidence>
<feature type="domain" description="PDZ" evidence="8">
    <location>
        <begin position="132"/>
        <end position="213"/>
    </location>
</feature>
<keyword evidence="2 3" id="KW-0728">SH3 domain</keyword>
<gene>
    <name evidence="10" type="ORF">SMAX5B_004753</name>
</gene>
<feature type="transmembrane region" description="Helical" evidence="5">
    <location>
        <begin position="856"/>
        <end position="878"/>
    </location>
</feature>
<dbReference type="EMBL" id="CP026256">
    <property type="protein sequence ID" value="AWP13594.1"/>
    <property type="molecule type" value="Genomic_DNA"/>
</dbReference>
<keyword evidence="5" id="KW-0472">Membrane</keyword>
<evidence type="ECO:0000256" key="2">
    <source>
        <dbReference type="ARBA" id="ARBA00022443"/>
    </source>
</evidence>
<dbReference type="InterPro" id="IPR036028">
    <property type="entry name" value="SH3-like_dom_sf"/>
</dbReference>
<dbReference type="PROSITE" id="PS51022">
    <property type="entry name" value="L27"/>
    <property type="match status" value="2"/>
</dbReference>
<dbReference type="SUPFAM" id="SSF101288">
    <property type="entry name" value="L27 domain"/>
    <property type="match status" value="1"/>
</dbReference>
<dbReference type="AlphaFoldDB" id="A0A2U9CAL4"/>
<evidence type="ECO:0000256" key="4">
    <source>
        <dbReference type="SAM" id="MobiDB-lite"/>
    </source>
</evidence>
<keyword evidence="11" id="KW-1185">Reference proteome</keyword>
<organism evidence="10 11">
    <name type="scientific">Scophthalmus maximus</name>
    <name type="common">Turbot</name>
    <name type="synonym">Psetta maxima</name>
    <dbReference type="NCBI Taxonomy" id="52904"/>
    <lineage>
        <taxon>Eukaryota</taxon>
        <taxon>Metazoa</taxon>
        <taxon>Chordata</taxon>
        <taxon>Craniata</taxon>
        <taxon>Vertebrata</taxon>
        <taxon>Euteleostomi</taxon>
        <taxon>Actinopterygii</taxon>
        <taxon>Neopterygii</taxon>
        <taxon>Teleostei</taxon>
        <taxon>Neoteleostei</taxon>
        <taxon>Acanthomorphata</taxon>
        <taxon>Carangaria</taxon>
        <taxon>Pleuronectiformes</taxon>
        <taxon>Pleuronectoidei</taxon>
        <taxon>Scophthalmidae</taxon>
        <taxon>Scophthalmus</taxon>
    </lineage>
</organism>
<dbReference type="Gene3D" id="3.40.50.300">
    <property type="entry name" value="P-loop containing nucleotide triphosphate hydrolases"/>
    <property type="match status" value="1"/>
</dbReference>
<accession>A0A2U9CAL4</accession>
<evidence type="ECO:0000256" key="1">
    <source>
        <dbReference type="ARBA" id="ARBA00007014"/>
    </source>
</evidence>
<sequence>MEDGISEVLSSVVDDVSHAVNRNVGGAQLLQELLGAPWLHALLQMYECLLQFKNLTPGPILPYASGLSHEIMTVIQKGHRPSAEARELYGLLGSPHMQALLSSHDSVAQSDYGPVLPPLPDDLPEDEEAVRIVCLVKNNQPLGATIRRDEDTGGIYIARVIHGGLADRSGLLHPGDLVVEVNGHPVGGLDPEQVIQMLIHSQGTILFKVIPKAAQSSSSQKPVYMRAMVDYFPQQDSSIPCPDAGMAFSRGDLLEVVDQSDGQWWQARKLPCAVSCAGLIPSASMLKSKHREQWWCEPLQVHTCIRPLTLSVNEDDPAHADNKRTLTDLEEINFDEADSDVTDGIYLAGFRRTFRLWRRTSYRKRRQSCTSCSPSSSTLSSPYEEVALYQRPPQENHRLIILVGASGVGVSELRKRLIKLNPSTFQGPVPHTTRPMGAGEQTGREYHFVTKELFEYMVCNHRFVEYGEYRGHLYGTSTDAIDDVLKRGRMCVIDVEPHSIQPLRTRKLKPYVIFIKAPGPERLRQTRRHARLITNCSVNRAFTEDDFVELEEASRLMEAKYKHFFDCVLVNDDLQDACMQLCSVIQQAQEEPQWIPCFLFTATDQLSCTGGVEVEVEMEDVTNKCRSDSRDLLTPEPQDPAPQKKKKKKKASTIDQEAEHGDVPNGDTADAAVDGEDTAVPVTRKTKRKRKVKATEHYSDDLGAEDDDIITDAQSPIPQHSLFSAPHGHSQPVGRVFVERNRRFQAERVEHLRHSELMDDYMDPRQIWTTRDVAMRVHSGFRVIGLFSHGFLAGYAVWNIIVVYVLAGEQMTTLPNLLQQYHLLAYPAQSLLYLLLAISTVSAFDRVNLAKASMALRGFLSLDPAALASFLYFIALILSLSQQMTSDRINLYPTANETLWPPGSEEQILRPWIVVNLVVALLVGLAWAVVSTRPDIDYTEEFLMTMEVEGYPRGDENMDVPA</sequence>
<dbReference type="Pfam" id="PF15383">
    <property type="entry name" value="TMEM237"/>
    <property type="match status" value="1"/>
</dbReference>
<dbReference type="InterPro" id="IPR014775">
    <property type="entry name" value="L27_C"/>
</dbReference>
<dbReference type="STRING" id="52904.ENSSMAP00000017397"/>
<dbReference type="SUPFAM" id="SSF52540">
    <property type="entry name" value="P-loop containing nucleoside triphosphate hydrolases"/>
    <property type="match status" value="1"/>
</dbReference>
<feature type="domain" description="Guanylate kinase-like" evidence="7">
    <location>
        <begin position="397"/>
        <end position="586"/>
    </location>
</feature>
<evidence type="ECO:0000259" key="6">
    <source>
        <dbReference type="PROSITE" id="PS50002"/>
    </source>
</evidence>
<feature type="domain" description="SH3" evidence="6">
    <location>
        <begin position="220"/>
        <end position="290"/>
    </location>
</feature>
<dbReference type="InterPro" id="IPR001452">
    <property type="entry name" value="SH3_domain"/>
</dbReference>
<feature type="region of interest" description="Disordered" evidence="4">
    <location>
        <begin position="625"/>
        <end position="706"/>
    </location>
</feature>
<dbReference type="PROSITE" id="PS50002">
    <property type="entry name" value="SH3"/>
    <property type="match status" value="1"/>
</dbReference>
<feature type="domain" description="L27" evidence="9">
    <location>
        <begin position="1"/>
        <end position="57"/>
    </location>
</feature>
<evidence type="ECO:0000259" key="9">
    <source>
        <dbReference type="PROSITE" id="PS51022"/>
    </source>
</evidence>
<dbReference type="CDD" id="cd06799">
    <property type="entry name" value="PDZ_MPP3-MPP4-MPP7-like"/>
    <property type="match status" value="1"/>
</dbReference>
<dbReference type="Gene3D" id="2.30.30.40">
    <property type="entry name" value="SH3 Domains"/>
    <property type="match status" value="1"/>
</dbReference>
<dbReference type="InterPro" id="IPR027417">
    <property type="entry name" value="P-loop_NTPase"/>
</dbReference>
<dbReference type="InterPro" id="IPR004172">
    <property type="entry name" value="L27_dom"/>
</dbReference>
<dbReference type="PROSITE" id="PS50106">
    <property type="entry name" value="PDZ"/>
    <property type="match status" value="1"/>
</dbReference>
<dbReference type="InterPro" id="IPR001478">
    <property type="entry name" value="PDZ"/>
</dbReference>
<evidence type="ECO:0000313" key="11">
    <source>
        <dbReference type="Proteomes" id="UP000246464"/>
    </source>
</evidence>
<dbReference type="SUPFAM" id="SSF50044">
    <property type="entry name" value="SH3-domain"/>
    <property type="match status" value="1"/>
</dbReference>
<dbReference type="SUPFAM" id="SSF50156">
    <property type="entry name" value="PDZ domain-like"/>
    <property type="match status" value="1"/>
</dbReference>
<name>A0A2U9CAL4_SCOMX</name>
<dbReference type="CDD" id="cd00071">
    <property type="entry name" value="GMPK"/>
    <property type="match status" value="1"/>
</dbReference>
<feature type="domain" description="L27" evidence="9">
    <location>
        <begin position="64"/>
        <end position="115"/>
    </location>
</feature>
<dbReference type="Pfam" id="PF00625">
    <property type="entry name" value="Guanylate_kin"/>
    <property type="match status" value="1"/>
</dbReference>
<dbReference type="SMART" id="SM00569">
    <property type="entry name" value="L27"/>
    <property type="match status" value="2"/>
</dbReference>
<keyword evidence="5" id="KW-0812">Transmembrane</keyword>